<evidence type="ECO:0000313" key="11">
    <source>
        <dbReference type="Proteomes" id="UP000630923"/>
    </source>
</evidence>
<sequence>MLQSYIKIAIRNLFKNRLYAAINIIGLSIGLAVFLLSTIIVDYERNHDHMFANRDQIFTVSTVYDPSANQGSAESRGVHLAMKPLAEAQMPELTGVSRRMMFETLMRIEDASFYQDIHFVDPDFTKMFDFSYIYGTAESLTGPSQIVVTDEMAEKYFGRVDVVGETIRLVSQSSENPMQIVAVIESLPADTHFNSVIGSDERLGIFALVDTIDLITDTLNPNENWSHLSSDFMLYVMTDGTVSQDKLDRDLTMVFNENAPVSENEFVASLKARPLKDANLSVWYTTGVPVVETMEILGIVVLAIAIINYANLATAQNMGRFREVGMRKALGASRRQLLIQFFLECQSIVVLAMIVSLAIIEMVIPFFNESLGRVVAVDYVTILPLLIGTTVGVGLLAGVYPAILITRATPSDALRNLMQMGNRGALFRTIMIGTQFTLSIIMMALVLVVYIQNGKVLKDSEIFPKSQVVNIQRIDNDAIMERMDTFMTEVEKLPDVEYVALSSQVPYRQQNWTWDVTSVKGDMENKIGVNSMNVSHDFMTLYQIPIVAGRDFSRDVSADETKAGATGANVLINEMAAQNLGYATPEDAIGQTFYSANDDSYMLRIIGVTENRNILGLQNHLKPFVFRIRNLGYRHVSVRLREGANASTLNDLEDIWREINPDFPYVWDFLDAEFEDNFSMMRSVNMAIAGFAAVAVSLALFGLFGLAAFQAEQRTREIGIRKVLGAGLKNIVPMLLIQFSKPAMWAALVAVPAAYYASDQYLAYFADRIAGVVPLIMGAGFVAVLLAWVTIAVHAFKVARQNPIKALRYE</sequence>
<dbReference type="InterPro" id="IPR050250">
    <property type="entry name" value="Macrolide_Exporter_MacB"/>
</dbReference>
<organism evidence="10 11">
    <name type="scientific">Kordiimonas sediminis</name>
    <dbReference type="NCBI Taxonomy" id="1735581"/>
    <lineage>
        <taxon>Bacteria</taxon>
        <taxon>Pseudomonadati</taxon>
        <taxon>Pseudomonadota</taxon>
        <taxon>Alphaproteobacteria</taxon>
        <taxon>Kordiimonadales</taxon>
        <taxon>Kordiimonadaceae</taxon>
        <taxon>Kordiimonas</taxon>
    </lineage>
</organism>
<proteinExistence type="inferred from homology"/>
<dbReference type="PANTHER" id="PTHR30572:SF4">
    <property type="entry name" value="ABC TRANSPORTER PERMEASE YTRF"/>
    <property type="match status" value="1"/>
</dbReference>
<gene>
    <name evidence="10" type="ORF">GCM10017044_13410</name>
</gene>
<dbReference type="InterPro" id="IPR025857">
    <property type="entry name" value="MacB_PCD"/>
</dbReference>
<feature type="transmembrane region" description="Helical" evidence="7">
    <location>
        <begin position="296"/>
        <end position="316"/>
    </location>
</feature>
<dbReference type="Pfam" id="PF02687">
    <property type="entry name" value="FtsX"/>
    <property type="match status" value="2"/>
</dbReference>
<feature type="transmembrane region" description="Helical" evidence="7">
    <location>
        <begin position="425"/>
        <end position="451"/>
    </location>
</feature>
<evidence type="ECO:0000256" key="3">
    <source>
        <dbReference type="ARBA" id="ARBA00022692"/>
    </source>
</evidence>
<feature type="transmembrane region" description="Helical" evidence="7">
    <location>
        <begin position="769"/>
        <end position="796"/>
    </location>
</feature>
<dbReference type="AlphaFoldDB" id="A0A919AQT0"/>
<name>A0A919AQT0_9PROT</name>
<feature type="domain" description="ABC3 transporter permease C-terminal" evidence="8">
    <location>
        <begin position="296"/>
        <end position="410"/>
    </location>
</feature>
<dbReference type="RefSeq" id="WP_191251104.1">
    <property type="nucleotide sequence ID" value="NZ_BNCI01000001.1"/>
</dbReference>
<evidence type="ECO:0000313" key="10">
    <source>
        <dbReference type="EMBL" id="GHF19955.1"/>
    </source>
</evidence>
<protein>
    <submittedName>
        <fullName evidence="10">ABC transporter permease</fullName>
    </submittedName>
</protein>
<dbReference type="EMBL" id="BNCI01000001">
    <property type="protein sequence ID" value="GHF19955.1"/>
    <property type="molecule type" value="Genomic_DNA"/>
</dbReference>
<feature type="transmembrane region" description="Helical" evidence="7">
    <location>
        <begin position="730"/>
        <end position="757"/>
    </location>
</feature>
<feature type="transmembrane region" description="Helical" evidence="7">
    <location>
        <begin position="20"/>
        <end position="41"/>
    </location>
</feature>
<keyword evidence="11" id="KW-1185">Reference proteome</keyword>
<feature type="transmembrane region" description="Helical" evidence="7">
    <location>
        <begin position="380"/>
        <end position="404"/>
    </location>
</feature>
<keyword evidence="4 7" id="KW-1133">Transmembrane helix</keyword>
<reference evidence="10" key="2">
    <citation type="submission" date="2020-09" db="EMBL/GenBank/DDBJ databases">
        <authorList>
            <person name="Sun Q."/>
            <person name="Kim S."/>
        </authorList>
    </citation>
    <scope>NUCLEOTIDE SEQUENCE</scope>
    <source>
        <strain evidence="10">KCTC 42590</strain>
    </source>
</reference>
<dbReference type="InterPro" id="IPR003838">
    <property type="entry name" value="ABC3_permease_C"/>
</dbReference>
<reference evidence="10" key="1">
    <citation type="journal article" date="2014" name="Int. J. Syst. Evol. Microbiol.">
        <title>Complete genome sequence of Corynebacterium casei LMG S-19264T (=DSM 44701T), isolated from a smear-ripened cheese.</title>
        <authorList>
            <consortium name="US DOE Joint Genome Institute (JGI-PGF)"/>
            <person name="Walter F."/>
            <person name="Albersmeier A."/>
            <person name="Kalinowski J."/>
            <person name="Ruckert C."/>
        </authorList>
    </citation>
    <scope>NUCLEOTIDE SEQUENCE</scope>
    <source>
        <strain evidence="10">KCTC 42590</strain>
    </source>
</reference>
<dbReference type="GO" id="GO:0022857">
    <property type="term" value="F:transmembrane transporter activity"/>
    <property type="evidence" value="ECO:0007669"/>
    <property type="project" value="TreeGrafter"/>
</dbReference>
<dbReference type="Proteomes" id="UP000630923">
    <property type="component" value="Unassembled WGS sequence"/>
</dbReference>
<comment type="similarity">
    <text evidence="6">Belongs to the ABC-4 integral membrane protein family.</text>
</comment>
<comment type="subcellular location">
    <subcellularLocation>
        <location evidence="1">Cell membrane</location>
        <topology evidence="1">Multi-pass membrane protein</topology>
    </subcellularLocation>
</comment>
<keyword evidence="3 7" id="KW-0812">Transmembrane</keyword>
<feature type="transmembrane region" description="Helical" evidence="7">
    <location>
        <begin position="686"/>
        <end position="709"/>
    </location>
</feature>
<feature type="domain" description="MacB-like periplasmic core" evidence="9">
    <location>
        <begin position="21"/>
        <end position="251"/>
    </location>
</feature>
<evidence type="ECO:0000259" key="8">
    <source>
        <dbReference type="Pfam" id="PF02687"/>
    </source>
</evidence>
<dbReference type="GO" id="GO:0005886">
    <property type="term" value="C:plasma membrane"/>
    <property type="evidence" value="ECO:0007669"/>
    <property type="project" value="UniProtKB-SubCell"/>
</dbReference>
<evidence type="ECO:0000256" key="1">
    <source>
        <dbReference type="ARBA" id="ARBA00004651"/>
    </source>
</evidence>
<comment type="caution">
    <text evidence="10">The sequence shown here is derived from an EMBL/GenBank/DDBJ whole genome shotgun (WGS) entry which is preliminary data.</text>
</comment>
<dbReference type="PANTHER" id="PTHR30572">
    <property type="entry name" value="MEMBRANE COMPONENT OF TRANSPORTER-RELATED"/>
    <property type="match status" value="1"/>
</dbReference>
<feature type="domain" description="ABC3 transporter permease C-terminal" evidence="8">
    <location>
        <begin position="691"/>
        <end position="803"/>
    </location>
</feature>
<evidence type="ECO:0000259" key="9">
    <source>
        <dbReference type="Pfam" id="PF12704"/>
    </source>
</evidence>
<keyword evidence="2" id="KW-1003">Cell membrane</keyword>
<evidence type="ECO:0000256" key="7">
    <source>
        <dbReference type="SAM" id="Phobius"/>
    </source>
</evidence>
<evidence type="ECO:0000256" key="2">
    <source>
        <dbReference type="ARBA" id="ARBA00022475"/>
    </source>
</evidence>
<feature type="transmembrane region" description="Helical" evidence="7">
    <location>
        <begin position="337"/>
        <end position="360"/>
    </location>
</feature>
<evidence type="ECO:0000256" key="4">
    <source>
        <dbReference type="ARBA" id="ARBA00022989"/>
    </source>
</evidence>
<evidence type="ECO:0000256" key="6">
    <source>
        <dbReference type="ARBA" id="ARBA00038076"/>
    </source>
</evidence>
<keyword evidence="5 7" id="KW-0472">Membrane</keyword>
<dbReference type="Pfam" id="PF12704">
    <property type="entry name" value="MacB_PCD"/>
    <property type="match status" value="2"/>
</dbReference>
<accession>A0A919AQT0</accession>
<feature type="domain" description="MacB-like periplasmic core" evidence="9">
    <location>
        <begin position="436"/>
        <end position="650"/>
    </location>
</feature>
<evidence type="ECO:0000256" key="5">
    <source>
        <dbReference type="ARBA" id="ARBA00023136"/>
    </source>
</evidence>